<dbReference type="GeneID" id="98670030"/>
<keyword evidence="2" id="KW-1185">Reference proteome</keyword>
<organism evidence="1 2">
    <name type="scientific">Thalassospira lohafexi</name>
    <dbReference type="NCBI Taxonomy" id="744227"/>
    <lineage>
        <taxon>Bacteria</taxon>
        <taxon>Pseudomonadati</taxon>
        <taxon>Pseudomonadota</taxon>
        <taxon>Alphaproteobacteria</taxon>
        <taxon>Rhodospirillales</taxon>
        <taxon>Thalassospiraceae</taxon>
        <taxon>Thalassospira</taxon>
    </lineage>
</organism>
<accession>A0A2N3L2Y4</accession>
<dbReference type="EMBL" id="NXGX01000007">
    <property type="protein sequence ID" value="PKR57165.1"/>
    <property type="molecule type" value="Genomic_DNA"/>
</dbReference>
<comment type="caution">
    <text evidence="1">The sequence shown here is derived from an EMBL/GenBank/DDBJ whole genome shotgun (WGS) entry which is preliminary data.</text>
</comment>
<dbReference type="RefSeq" id="WP_022733203.1">
    <property type="nucleotide sequence ID" value="NZ_NXGX01000007.1"/>
</dbReference>
<name>A0A2N3L2Y4_9PROT</name>
<gene>
    <name evidence="1" type="ORF">COO92_17530</name>
</gene>
<reference evidence="1 2" key="1">
    <citation type="submission" date="2017-09" db="EMBL/GenBank/DDBJ databases">
        <title>Biodiversity and function of Thalassospira species in the particle-attached aromatic-hydrocarbon-degrading consortia from the surface seawater of the China South Sea.</title>
        <authorList>
            <person name="Dong C."/>
            <person name="Lai Q."/>
            <person name="Shao Z."/>
        </authorList>
    </citation>
    <scope>NUCLEOTIDE SEQUENCE [LARGE SCALE GENOMIC DNA]</scope>
    <source>
        <strain evidence="1 2">139Z-12</strain>
    </source>
</reference>
<evidence type="ECO:0000313" key="1">
    <source>
        <dbReference type="EMBL" id="PKR57165.1"/>
    </source>
</evidence>
<dbReference type="AlphaFoldDB" id="A0A2N3L2Y4"/>
<dbReference type="Proteomes" id="UP000233332">
    <property type="component" value="Unassembled WGS sequence"/>
</dbReference>
<evidence type="ECO:0000313" key="2">
    <source>
        <dbReference type="Proteomes" id="UP000233332"/>
    </source>
</evidence>
<protein>
    <submittedName>
        <fullName evidence="1">Uncharacterized protein</fullName>
    </submittedName>
</protein>
<sequence length="91" mass="10513">MTPRPIPEHAKLQQTFKDWEFGLAAHCKNSETGIEPLPSEVVQAWDDMEVAWNAIKDHAPNPSEAEVTRFHAANRRLQQVWEDMISNKHPR</sequence>
<proteinExistence type="predicted"/>